<gene>
    <name evidence="3" type="ORF">GCM10009839_12620</name>
</gene>
<feature type="compositionally biased region" description="Low complexity" evidence="1">
    <location>
        <begin position="123"/>
        <end position="137"/>
    </location>
</feature>
<feature type="compositionally biased region" description="Basic and acidic residues" evidence="1">
    <location>
        <begin position="107"/>
        <end position="116"/>
    </location>
</feature>
<protein>
    <recommendedName>
        <fullName evidence="2">Rv2525c-like glycoside hydrolase-like domain-containing protein</fullName>
    </recommendedName>
</protein>
<feature type="compositionally biased region" description="Low complexity" evidence="1">
    <location>
        <begin position="159"/>
        <end position="175"/>
    </location>
</feature>
<evidence type="ECO:0000313" key="3">
    <source>
        <dbReference type="EMBL" id="GAA2018047.1"/>
    </source>
</evidence>
<dbReference type="EMBL" id="BAAAQN010000005">
    <property type="protein sequence ID" value="GAA2018047.1"/>
    <property type="molecule type" value="Genomic_DNA"/>
</dbReference>
<dbReference type="PANTHER" id="PTHR30032:SF8">
    <property type="entry name" value="GERMINATION-SPECIFIC N-ACETYLMURAMOYL-L-ALANINE AMIDASE"/>
    <property type="match status" value="1"/>
</dbReference>
<proteinExistence type="predicted"/>
<dbReference type="InterPro" id="IPR051922">
    <property type="entry name" value="Bact_Sporulation_Assoc"/>
</dbReference>
<evidence type="ECO:0000259" key="2">
    <source>
        <dbReference type="Pfam" id="PF08924"/>
    </source>
</evidence>
<accession>A0ABP5F5X5</accession>
<dbReference type="InterPro" id="IPR017853">
    <property type="entry name" value="GH"/>
</dbReference>
<feature type="domain" description="Rv2525c-like glycoside hydrolase-like" evidence="2">
    <location>
        <begin position="43"/>
        <end position="321"/>
    </location>
</feature>
<dbReference type="Pfam" id="PF08924">
    <property type="entry name" value="Rv2525c_GlyHyd-like"/>
    <property type="match status" value="1"/>
</dbReference>
<dbReference type="Proteomes" id="UP001500751">
    <property type="component" value="Unassembled WGS sequence"/>
</dbReference>
<organism evidence="3 4">
    <name type="scientific">Catenulispora yoronensis</name>
    <dbReference type="NCBI Taxonomy" id="450799"/>
    <lineage>
        <taxon>Bacteria</taxon>
        <taxon>Bacillati</taxon>
        <taxon>Actinomycetota</taxon>
        <taxon>Actinomycetes</taxon>
        <taxon>Catenulisporales</taxon>
        <taxon>Catenulisporaceae</taxon>
        <taxon>Catenulispora</taxon>
    </lineage>
</organism>
<name>A0ABP5F5X5_9ACTN</name>
<comment type="caution">
    <text evidence="3">The sequence shown here is derived from an EMBL/GenBank/DDBJ whole genome shotgun (WGS) entry which is preliminary data.</text>
</comment>
<reference evidence="4" key="1">
    <citation type="journal article" date="2019" name="Int. J. Syst. Evol. Microbiol.">
        <title>The Global Catalogue of Microorganisms (GCM) 10K type strain sequencing project: providing services to taxonomists for standard genome sequencing and annotation.</title>
        <authorList>
            <consortium name="The Broad Institute Genomics Platform"/>
            <consortium name="The Broad Institute Genome Sequencing Center for Infectious Disease"/>
            <person name="Wu L."/>
            <person name="Ma J."/>
        </authorList>
    </citation>
    <scope>NUCLEOTIDE SEQUENCE [LARGE SCALE GENOMIC DNA]</scope>
    <source>
        <strain evidence="4">JCM 16014</strain>
    </source>
</reference>
<feature type="region of interest" description="Disordered" evidence="1">
    <location>
        <begin position="105"/>
        <end position="179"/>
    </location>
</feature>
<dbReference type="InterPro" id="IPR007253">
    <property type="entry name" value="Cell_wall-bd_2"/>
</dbReference>
<evidence type="ECO:0000313" key="4">
    <source>
        <dbReference type="Proteomes" id="UP001500751"/>
    </source>
</evidence>
<evidence type="ECO:0000256" key="1">
    <source>
        <dbReference type="SAM" id="MobiDB-lite"/>
    </source>
</evidence>
<dbReference type="SUPFAM" id="SSF51445">
    <property type="entry name" value="(Trans)glycosidases"/>
    <property type="match status" value="2"/>
</dbReference>
<dbReference type="Gene3D" id="3.40.50.12090">
    <property type="match status" value="1"/>
</dbReference>
<dbReference type="InterPro" id="IPR015020">
    <property type="entry name" value="Rv2525c-like_Glyco_Hydro-like"/>
</dbReference>
<keyword evidence="4" id="KW-1185">Reference proteome</keyword>
<dbReference type="Gene3D" id="3.20.20.80">
    <property type="entry name" value="Glycosidases"/>
    <property type="match status" value="2"/>
</dbReference>
<dbReference type="Pfam" id="PF04122">
    <property type="entry name" value="CW_binding_2"/>
    <property type="match status" value="3"/>
</dbReference>
<sequence>MALAAGTALPAVGAVDPEPVTVSTAYSGPGFDPCWAPSNSEMDAWLQSPYRAIGVYLGGPRYATGCRAENSQNLTPSWVHRQAAKGWRFLPIYVGSQAWYPSGGTDVKAKDADKPKGNAKNTPPKAKPGAMAKKPTAQKPTAQKPTGVKPAGVKPAGQKPGDQKAAADPAAADQPHLSDFDGLSTDAAYARALTEADDAVRLASGLGFPAGSVLYYDMEGYPGTYRTQVLAYSRGWTAELHRLGYRSGWYSSSDSGIRDLSRVYGADSPDVVDIANWNGADTVDDPSVQSTQWNNHQRVHQSDGDRQETWGGVTLSIDRDWIDVGTANRGTVERLAGWDRDATAAAVSQRAFDCAGCATLGRDQARSAVLSRDDGYADALGGAALAAQSGGPLLLTPTARLGDAATAELRRILAPGATVYLLGGPDALSQPVEDGVRAAGFVPVRIAGHDRYQTAVQIAQTISRGLMPSSILVVSGSDFHDALAASAAAGTLGTTEARAEQADGVLPASASASPTAAQPARHGAVVVLTDGTKMPPATAAYLDPVDPRATKLYAIGGGAATALPAAHRTWRPAADFTAITAPTHAATAVAVAERFVSQPTKAVITYGHDWPDALSGSAVAAHWNAPLLYTDRDEIPRSTESYLSAKTRPITTEVLIGSEQDIAPKTATLIGNAMAPSGLWDSTIPAPPAIDSGHAR</sequence>
<dbReference type="PANTHER" id="PTHR30032">
    <property type="entry name" value="N-ACETYLMURAMOYL-L-ALANINE AMIDASE-RELATED"/>
    <property type="match status" value="1"/>
</dbReference>